<accession>A0A1D2JA74</accession>
<organism evidence="2 3">
    <name type="scientific">Paracoccidioides brasiliensis</name>
    <dbReference type="NCBI Taxonomy" id="121759"/>
    <lineage>
        <taxon>Eukaryota</taxon>
        <taxon>Fungi</taxon>
        <taxon>Dikarya</taxon>
        <taxon>Ascomycota</taxon>
        <taxon>Pezizomycotina</taxon>
        <taxon>Eurotiomycetes</taxon>
        <taxon>Eurotiomycetidae</taxon>
        <taxon>Onygenales</taxon>
        <taxon>Ajellomycetaceae</taxon>
        <taxon>Paracoccidioides</taxon>
    </lineage>
</organism>
<dbReference type="VEuPathDB" id="FungiDB:PABG_05684"/>
<comment type="caution">
    <text evidence="2">The sequence shown here is derived from an EMBL/GenBank/DDBJ whole genome shotgun (WGS) entry which is preliminary data.</text>
</comment>
<dbReference type="VEuPathDB" id="FungiDB:PADG_12026"/>
<reference evidence="2 3" key="1">
    <citation type="submission" date="2016-06" db="EMBL/GenBank/DDBJ databases">
        <authorList>
            <person name="Kjaerup R.B."/>
            <person name="Dalgaard T.S."/>
            <person name="Juul-Madsen H.R."/>
        </authorList>
    </citation>
    <scope>NUCLEOTIDE SEQUENCE [LARGE SCALE GENOMIC DNA]</scope>
    <source>
        <strain evidence="2 3">Pb300</strain>
    </source>
</reference>
<feature type="signal peptide" evidence="1">
    <location>
        <begin position="1"/>
        <end position="18"/>
    </location>
</feature>
<dbReference type="AlphaFoldDB" id="A0A1D2JA74"/>
<sequence length="82" mass="9180">MALVLVLGFTAGIATAQGRRVDLCKEGFHCNKDIDCQADPDCQRKAEGMEPRMKTIAIYCHTLKRRCEVAELTLSQAWPLKN</sequence>
<feature type="chain" id="PRO_5008902341" description="Extracellular membrane protein CFEM domain-containing protein" evidence="1">
    <location>
        <begin position="19"/>
        <end position="82"/>
    </location>
</feature>
<evidence type="ECO:0008006" key="4">
    <source>
        <dbReference type="Google" id="ProtNLM"/>
    </source>
</evidence>
<evidence type="ECO:0000313" key="2">
    <source>
        <dbReference type="EMBL" id="ODH22400.1"/>
    </source>
</evidence>
<evidence type="ECO:0000313" key="3">
    <source>
        <dbReference type="Proteomes" id="UP000242814"/>
    </source>
</evidence>
<gene>
    <name evidence="2" type="ORF">ACO22_05530</name>
</gene>
<dbReference type="EMBL" id="LZYO01000250">
    <property type="protein sequence ID" value="ODH22400.1"/>
    <property type="molecule type" value="Genomic_DNA"/>
</dbReference>
<name>A0A1D2JA74_PARBR</name>
<keyword evidence="1" id="KW-0732">Signal</keyword>
<evidence type="ECO:0000256" key="1">
    <source>
        <dbReference type="SAM" id="SignalP"/>
    </source>
</evidence>
<proteinExistence type="predicted"/>
<dbReference type="Proteomes" id="UP000242814">
    <property type="component" value="Unassembled WGS sequence"/>
</dbReference>
<protein>
    <recommendedName>
        <fullName evidence="4">Extracellular membrane protein CFEM domain-containing protein</fullName>
    </recommendedName>
</protein>